<dbReference type="SMART" id="SM00481">
    <property type="entry name" value="POLIIIAc"/>
    <property type="match status" value="1"/>
</dbReference>
<dbReference type="PANTHER" id="PTHR42924:SF3">
    <property type="entry name" value="POLYMERASE_HISTIDINOL PHOSPHATASE N-TERMINAL DOMAIN-CONTAINING PROTEIN"/>
    <property type="match status" value="1"/>
</dbReference>
<evidence type="ECO:0000313" key="3">
    <source>
        <dbReference type="Proteomes" id="UP000588586"/>
    </source>
</evidence>
<dbReference type="PANTHER" id="PTHR42924">
    <property type="entry name" value="EXONUCLEASE"/>
    <property type="match status" value="1"/>
</dbReference>
<gene>
    <name evidence="2" type="ORF">HJG52_07590</name>
</gene>
<proteinExistence type="predicted"/>
<evidence type="ECO:0000313" key="2">
    <source>
        <dbReference type="EMBL" id="NNM45868.1"/>
    </source>
</evidence>
<dbReference type="Gene3D" id="3.20.20.140">
    <property type="entry name" value="Metal-dependent hydrolases"/>
    <property type="match status" value="1"/>
</dbReference>
<dbReference type="GO" id="GO:0035312">
    <property type="term" value="F:5'-3' DNA exonuclease activity"/>
    <property type="evidence" value="ECO:0007669"/>
    <property type="project" value="TreeGrafter"/>
</dbReference>
<dbReference type="RefSeq" id="WP_171242839.1">
    <property type="nucleotide sequence ID" value="NZ_JABEPQ010000001.1"/>
</dbReference>
<dbReference type="GO" id="GO:0004534">
    <property type="term" value="F:5'-3' RNA exonuclease activity"/>
    <property type="evidence" value="ECO:0007669"/>
    <property type="project" value="TreeGrafter"/>
</dbReference>
<organism evidence="2 3">
    <name type="scientific">Knoellia koreensis</name>
    <dbReference type="NCBI Taxonomy" id="2730921"/>
    <lineage>
        <taxon>Bacteria</taxon>
        <taxon>Bacillati</taxon>
        <taxon>Actinomycetota</taxon>
        <taxon>Actinomycetes</taxon>
        <taxon>Micrococcales</taxon>
        <taxon>Intrasporangiaceae</taxon>
        <taxon>Knoellia</taxon>
    </lineage>
</organism>
<evidence type="ECO:0000259" key="1">
    <source>
        <dbReference type="SMART" id="SM00481"/>
    </source>
</evidence>
<dbReference type="CDD" id="cd07438">
    <property type="entry name" value="PHP_HisPPase_AMP"/>
    <property type="match status" value="1"/>
</dbReference>
<dbReference type="EMBL" id="JABEPQ010000001">
    <property type="protein sequence ID" value="NNM45868.1"/>
    <property type="molecule type" value="Genomic_DNA"/>
</dbReference>
<dbReference type="InterPro" id="IPR016195">
    <property type="entry name" value="Pol/histidinol_Pase-like"/>
</dbReference>
<dbReference type="Proteomes" id="UP000588586">
    <property type="component" value="Unassembled WGS sequence"/>
</dbReference>
<dbReference type="InterPro" id="IPR004013">
    <property type="entry name" value="PHP_dom"/>
</dbReference>
<accession>A0A849HEP3</accession>
<protein>
    <submittedName>
        <fullName evidence="2">PHP domain-containing protein</fullName>
    </submittedName>
</protein>
<dbReference type="InterPro" id="IPR003141">
    <property type="entry name" value="Pol/His_phosphatase_N"/>
</dbReference>
<dbReference type="InterPro" id="IPR052018">
    <property type="entry name" value="PHP_domain"/>
</dbReference>
<keyword evidence="3" id="KW-1185">Reference proteome</keyword>
<dbReference type="Gene3D" id="1.10.150.650">
    <property type="match status" value="1"/>
</dbReference>
<dbReference type="Pfam" id="PF02811">
    <property type="entry name" value="PHP"/>
    <property type="match status" value="1"/>
</dbReference>
<reference evidence="2 3" key="1">
    <citation type="submission" date="2020-04" db="EMBL/GenBank/DDBJ databases">
        <title>Knoellia sp. isolate from air conditioner.</title>
        <authorList>
            <person name="Chea S."/>
            <person name="Kim D.-U."/>
        </authorList>
    </citation>
    <scope>NUCLEOTIDE SEQUENCE [LARGE SCALE GENOMIC DNA]</scope>
    <source>
        <strain evidence="2 3">DB2414S</strain>
    </source>
</reference>
<sequence length="283" mass="29876">MRIDLHTHSTASDGTQPPQDVVAEASRAGLDVVALTDHDTYAGWPAAVAAAPELGVTLVPGVEISCSHKGISVHLLGYLPDPDHAALRAELDKARDSRVTRIERMVERMAADGIPVTVEAVRAQAGADTTLGRPHIADALVAVGVVPTRDAAFADILGNGSRYYVSHYAPSPVRAVELVRAAGGVPVMAHPFAAARGWTVDDDVIADMARAGLAGLEVDHRDHTEEQRAHGRELADELGLLVTGSSDYHGTGKLNRLGENTTDPAVLQEIERQATSGVEVVRP</sequence>
<name>A0A849HEP3_9MICO</name>
<feature type="domain" description="Polymerase/histidinol phosphatase N-terminal" evidence="1">
    <location>
        <begin position="3"/>
        <end position="68"/>
    </location>
</feature>
<dbReference type="SUPFAM" id="SSF89550">
    <property type="entry name" value="PHP domain-like"/>
    <property type="match status" value="1"/>
</dbReference>
<dbReference type="AlphaFoldDB" id="A0A849HEP3"/>
<comment type="caution">
    <text evidence="2">The sequence shown here is derived from an EMBL/GenBank/DDBJ whole genome shotgun (WGS) entry which is preliminary data.</text>
</comment>